<accession>I2F7J5</accession>
<dbReference type="KEGG" id="mpg:Theba_2269"/>
<keyword evidence="1" id="KW-0812">Transmembrane</keyword>
<feature type="domain" description="Metallo-beta-lactamase" evidence="2">
    <location>
        <begin position="71"/>
        <end position="269"/>
    </location>
</feature>
<name>I2F7J5_9BACT</name>
<keyword evidence="3" id="KW-0378">Hydrolase</keyword>
<evidence type="ECO:0000259" key="2">
    <source>
        <dbReference type="SMART" id="SM00849"/>
    </source>
</evidence>
<dbReference type="STRING" id="660470.Theba_2269"/>
<evidence type="ECO:0000256" key="1">
    <source>
        <dbReference type="SAM" id="Phobius"/>
    </source>
</evidence>
<gene>
    <name evidence="3" type="ORF">Theba_2269</name>
</gene>
<protein>
    <submittedName>
        <fullName evidence="3">Metal-dependent hydrolase, beta-lactamase superfamily III</fullName>
    </submittedName>
</protein>
<dbReference type="SMART" id="SM00849">
    <property type="entry name" value="Lactamase_B"/>
    <property type="match status" value="1"/>
</dbReference>
<proteinExistence type="predicted"/>
<dbReference type="PANTHER" id="PTHR46018:SF2">
    <property type="entry name" value="ZINC PHOSPHODIESTERASE ELAC PROTEIN 1"/>
    <property type="match status" value="1"/>
</dbReference>
<dbReference type="HOGENOM" id="CLU_670505_0_0_0"/>
<keyword evidence="1" id="KW-1133">Transmembrane helix</keyword>
<evidence type="ECO:0000313" key="4">
    <source>
        <dbReference type="Proteomes" id="UP000002881"/>
    </source>
</evidence>
<keyword evidence="4" id="KW-1185">Reference proteome</keyword>
<dbReference type="InterPro" id="IPR001279">
    <property type="entry name" value="Metallo-B-lactamas"/>
</dbReference>
<organism evidence="3 4">
    <name type="scientific">Mesotoga prima MesG1.Ag.4.2</name>
    <dbReference type="NCBI Taxonomy" id="660470"/>
    <lineage>
        <taxon>Bacteria</taxon>
        <taxon>Thermotogati</taxon>
        <taxon>Thermotogota</taxon>
        <taxon>Thermotogae</taxon>
        <taxon>Kosmotogales</taxon>
        <taxon>Kosmotogaceae</taxon>
        <taxon>Mesotoga</taxon>
    </lineage>
</organism>
<keyword evidence="1" id="KW-0472">Membrane</keyword>
<dbReference type="InterPro" id="IPR036866">
    <property type="entry name" value="RibonucZ/Hydroxyglut_hydro"/>
</dbReference>
<dbReference type="NCBIfam" id="NF041257">
    <property type="entry name" value="GntH_guanitoxin"/>
    <property type="match status" value="1"/>
</dbReference>
<dbReference type="PANTHER" id="PTHR46018">
    <property type="entry name" value="ZINC PHOSPHODIESTERASE ELAC PROTEIN 1"/>
    <property type="match status" value="1"/>
</dbReference>
<dbReference type="eggNOG" id="COG1234">
    <property type="taxonomic scope" value="Bacteria"/>
</dbReference>
<sequence precursor="true">MLGPIGKSLSRSLILCVLVISSFVFGYATYSGFPGEIVSTFEPFLPGEQLAADQMRITFMGTSVVPRLAQQCNSIFVELGNGDSFVFDFGSGVSSNYVAVGIPPSRMDKVFLTHLHGDHVGDLITLYCFGPSQDRKTPLYLYGPSGDSPEEGTLAFAQNLMELMKWHVEAFSFLSTGLKDGRDGYDIIAKELPYMTVGGVAYEENGVRITHFPAVHDRNGSISYKLEWNGLSMVFSGDTIPNYYMIQQAKGVDVLIHEMVVPPEVWASKNSGLKPGDPGWERAVAFALSVQRNSHTSQKAFGYILSQTNPRLGIATHFQANEDTVGPAIEDIRLLYEGAVAIATDLLVINVSKSEILVRKALVSEYAWYPQPYIYPLDQMAPPKYDGPYAQFNDTLLGIIIPEETYGGEK</sequence>
<dbReference type="GeneID" id="87107996"/>
<dbReference type="SUPFAM" id="SSF56281">
    <property type="entry name" value="Metallo-hydrolase/oxidoreductase"/>
    <property type="match status" value="1"/>
</dbReference>
<dbReference type="Proteomes" id="UP000002881">
    <property type="component" value="Chromosome"/>
</dbReference>
<evidence type="ECO:0000313" key="3">
    <source>
        <dbReference type="EMBL" id="AFK07898.1"/>
    </source>
</evidence>
<dbReference type="EMBL" id="CP003532">
    <property type="protein sequence ID" value="AFK07898.1"/>
    <property type="molecule type" value="Genomic_DNA"/>
</dbReference>
<dbReference type="Gene3D" id="3.60.15.10">
    <property type="entry name" value="Ribonuclease Z/Hydroxyacylglutathione hydrolase-like"/>
    <property type="match status" value="1"/>
</dbReference>
<reference evidence="3 4" key="1">
    <citation type="journal article" date="2012" name="Genome Biol. Evol.">
        <title>Genome Sequence of the Mesophilic Thermotogales Bacterium Mesotoga prima MesG1.Ag.4.2 Reveals the Largest Thermotogales Genome To Date.</title>
        <authorList>
            <person name="Zhaxybayeva O."/>
            <person name="Swithers K.S."/>
            <person name="Foght J."/>
            <person name="Green A.G."/>
            <person name="Bruce D."/>
            <person name="Detter C."/>
            <person name="Han S."/>
            <person name="Teshima H."/>
            <person name="Han J."/>
            <person name="Woyke T."/>
            <person name="Pitluck S."/>
            <person name="Nolan M."/>
            <person name="Ivanova N."/>
            <person name="Pati A."/>
            <person name="Land M.L."/>
            <person name="Dlutek M."/>
            <person name="Doolittle W.F."/>
            <person name="Noll K.M."/>
            <person name="Nesbo C.L."/>
        </authorList>
    </citation>
    <scope>NUCLEOTIDE SEQUENCE [LARGE SCALE GENOMIC DNA]</scope>
    <source>
        <strain evidence="4">mesG1.Ag.4.2</strain>
    </source>
</reference>
<dbReference type="Pfam" id="PF00753">
    <property type="entry name" value="Lactamase_B"/>
    <property type="match status" value="1"/>
</dbReference>
<feature type="transmembrane region" description="Helical" evidence="1">
    <location>
        <begin position="12"/>
        <end position="30"/>
    </location>
</feature>
<dbReference type="RefSeq" id="WP_014731657.1">
    <property type="nucleotide sequence ID" value="NC_017934.1"/>
</dbReference>
<dbReference type="AlphaFoldDB" id="I2F7J5"/>
<dbReference type="GO" id="GO:0042781">
    <property type="term" value="F:3'-tRNA processing endoribonuclease activity"/>
    <property type="evidence" value="ECO:0007669"/>
    <property type="project" value="TreeGrafter"/>
</dbReference>